<dbReference type="InterPro" id="IPR036485">
    <property type="entry name" value="Glu_synth_asu_C_sf"/>
</dbReference>
<comment type="caution">
    <text evidence="2">The sequence shown here is derived from an EMBL/GenBank/DDBJ whole genome shotgun (WGS) entry which is preliminary data.</text>
</comment>
<protein>
    <recommendedName>
        <fullName evidence="1">Glutamate synthase alpha subunit C-terminal domain-containing protein</fullName>
    </recommendedName>
</protein>
<dbReference type="GO" id="GO:0016491">
    <property type="term" value="F:oxidoreductase activity"/>
    <property type="evidence" value="ECO:0007669"/>
    <property type="project" value="InterPro"/>
</dbReference>
<gene>
    <name evidence="2" type="ORF">A2042_03235</name>
</gene>
<feature type="domain" description="Glutamate synthase alpha subunit C-terminal" evidence="1">
    <location>
        <begin position="12"/>
        <end position="191"/>
    </location>
</feature>
<dbReference type="CDD" id="cd00981">
    <property type="entry name" value="arch_gltB"/>
    <property type="match status" value="1"/>
</dbReference>
<proteinExistence type="predicted"/>
<dbReference type="PANTHER" id="PTHR39673:SF5">
    <property type="entry name" value="TUNGSTEN-CONTAINING FORMYLMETHANOFURAN DEHYDROGENASE 2 SUBUNIT C"/>
    <property type="match status" value="1"/>
</dbReference>
<dbReference type="PIRSF" id="PIRSF006519">
    <property type="entry name" value="GOGAT_dom3"/>
    <property type="match status" value="1"/>
</dbReference>
<name>A0A1F7RH75_9BACT</name>
<dbReference type="AlphaFoldDB" id="A0A1F7RH75"/>
<dbReference type="PANTHER" id="PTHR39673">
    <property type="entry name" value="TUNGSTEN FORMYLMETHANOFURAN DEHYDROGENASE, SUBUNIT C (FWDC)"/>
    <property type="match status" value="1"/>
</dbReference>
<evidence type="ECO:0000313" key="2">
    <source>
        <dbReference type="EMBL" id="OGL40314.1"/>
    </source>
</evidence>
<dbReference type="Gene3D" id="2.160.20.60">
    <property type="entry name" value="Glutamate synthase, alpha subunit, C-terminal domain"/>
    <property type="match status" value="1"/>
</dbReference>
<dbReference type="InterPro" id="IPR012061">
    <property type="entry name" value="Glu_synth_lsu_3"/>
</dbReference>
<evidence type="ECO:0000313" key="3">
    <source>
        <dbReference type="Proteomes" id="UP000178526"/>
    </source>
</evidence>
<dbReference type="InterPro" id="IPR002489">
    <property type="entry name" value="Glu_synth_asu_C"/>
</dbReference>
<reference evidence="2 3" key="1">
    <citation type="journal article" date="2016" name="Nat. Commun.">
        <title>Thousands of microbial genomes shed light on interconnected biogeochemical processes in an aquifer system.</title>
        <authorList>
            <person name="Anantharaman K."/>
            <person name="Brown C.T."/>
            <person name="Hug L.A."/>
            <person name="Sharon I."/>
            <person name="Castelle C.J."/>
            <person name="Probst A.J."/>
            <person name="Thomas B.C."/>
            <person name="Singh A."/>
            <person name="Wilkins M.J."/>
            <person name="Karaoz U."/>
            <person name="Brodie E.L."/>
            <person name="Williams K.H."/>
            <person name="Hubbard S.S."/>
            <person name="Banfield J.F."/>
        </authorList>
    </citation>
    <scope>NUCLEOTIDE SEQUENCE [LARGE SCALE GENOMIC DNA]</scope>
</reference>
<accession>A0A1F7RH75</accession>
<dbReference type="SUPFAM" id="SSF69336">
    <property type="entry name" value="Alpha subunit of glutamate synthase, C-terminal domain"/>
    <property type="match status" value="1"/>
</dbReference>
<dbReference type="Pfam" id="PF01493">
    <property type="entry name" value="GXGXG"/>
    <property type="match status" value="1"/>
</dbReference>
<dbReference type="EMBL" id="MGDB01000101">
    <property type="protein sequence ID" value="OGL40314.1"/>
    <property type="molecule type" value="Genomic_DNA"/>
</dbReference>
<evidence type="ECO:0000259" key="1">
    <source>
        <dbReference type="Pfam" id="PF01493"/>
    </source>
</evidence>
<dbReference type="InterPro" id="IPR035710">
    <property type="entry name" value="Archaeal_gltB"/>
</dbReference>
<sequence>MKIDAKGVYYQDLNRKIRELIYNEEIEEIELLNVNGQRYIGAGINKKVKVIINGIPGNDLGIFMDGPTLIVNSNAQDGVGNTMNDGKIVIHGMAGDVLGYGMRNGKIFIKGDVGYRVGIHMKSYKETVPALVAGGKAGDFFGEYMAGGILVLLGLNEEDKRPFVGNYVGTGMHGGTIYLRGEVEERQLGKEVGIKEMTDSDFEFLNNILKEYSEDLGLDIKDIMTKKFIKLIPVSHRPYGRLYAY</sequence>
<dbReference type="Proteomes" id="UP000178526">
    <property type="component" value="Unassembled WGS sequence"/>
</dbReference>
<organism evidence="2 3">
    <name type="scientific">Candidatus Schekmanbacteria bacterium GWA2_38_11</name>
    <dbReference type="NCBI Taxonomy" id="1817876"/>
    <lineage>
        <taxon>Bacteria</taxon>
        <taxon>Candidatus Schekmaniibacteriota</taxon>
    </lineage>
</organism>